<proteinExistence type="predicted"/>
<name>A0A915D908_9BILA</name>
<evidence type="ECO:0000313" key="2">
    <source>
        <dbReference type="WBParaSite" id="jg17017"/>
    </source>
</evidence>
<dbReference type="InterPro" id="IPR013783">
    <property type="entry name" value="Ig-like_fold"/>
</dbReference>
<evidence type="ECO:0000313" key="1">
    <source>
        <dbReference type="Proteomes" id="UP000887574"/>
    </source>
</evidence>
<sequence length="232" mass="25290">MPSKCAMVFPFSRHTSVRSLLFRNEGNKSLAIKIVSSSPEVLCVNMRNRILVCDSGDVVNVDVKLNAEKLGGEISNSELKQHFLSIYCVSTANRSHEDLAKWMKSEVHEEAELVHKLKIVRSKEFAALETVIDLHGKQGPHKPVLVPSFGVDDSDCKTAHNVDSDTETAMPLSDNEFLDLLPPNSAVHTAQDGTKCWLAQLLGNIFPIANAPASVENKQSKDSAVEPGCAGV</sequence>
<dbReference type="Gene3D" id="2.60.40.10">
    <property type="entry name" value="Immunoglobulins"/>
    <property type="match status" value="1"/>
</dbReference>
<dbReference type="WBParaSite" id="jg17017">
    <property type="protein sequence ID" value="jg17017"/>
    <property type="gene ID" value="jg17017"/>
</dbReference>
<organism evidence="1 2">
    <name type="scientific">Ditylenchus dipsaci</name>
    <dbReference type="NCBI Taxonomy" id="166011"/>
    <lineage>
        <taxon>Eukaryota</taxon>
        <taxon>Metazoa</taxon>
        <taxon>Ecdysozoa</taxon>
        <taxon>Nematoda</taxon>
        <taxon>Chromadorea</taxon>
        <taxon>Rhabditida</taxon>
        <taxon>Tylenchina</taxon>
        <taxon>Tylenchomorpha</taxon>
        <taxon>Sphaerularioidea</taxon>
        <taxon>Anguinidae</taxon>
        <taxon>Anguininae</taxon>
        <taxon>Ditylenchus</taxon>
    </lineage>
</organism>
<reference evidence="2" key="1">
    <citation type="submission" date="2022-11" db="UniProtKB">
        <authorList>
            <consortium name="WormBaseParasite"/>
        </authorList>
    </citation>
    <scope>IDENTIFICATION</scope>
</reference>
<keyword evidence="1" id="KW-1185">Reference proteome</keyword>
<protein>
    <submittedName>
        <fullName evidence="2">Uncharacterized protein</fullName>
    </submittedName>
</protein>
<accession>A0A915D908</accession>
<dbReference type="AlphaFoldDB" id="A0A915D908"/>
<dbReference type="Proteomes" id="UP000887574">
    <property type="component" value="Unplaced"/>
</dbReference>